<feature type="transmembrane region" description="Helical" evidence="1">
    <location>
        <begin position="6"/>
        <end position="23"/>
    </location>
</feature>
<reference evidence="2" key="1">
    <citation type="journal article" date="2020" name="Nature">
        <title>Giant virus diversity and host interactions through global metagenomics.</title>
        <authorList>
            <person name="Schulz F."/>
            <person name="Roux S."/>
            <person name="Paez-Espino D."/>
            <person name="Jungbluth S."/>
            <person name="Walsh D.A."/>
            <person name="Denef V.J."/>
            <person name="McMahon K.D."/>
            <person name="Konstantinidis K.T."/>
            <person name="Eloe-Fadrosh E.A."/>
            <person name="Kyrpides N.C."/>
            <person name="Woyke T."/>
        </authorList>
    </citation>
    <scope>NUCLEOTIDE SEQUENCE</scope>
    <source>
        <strain evidence="2">GVMAG-S-1040241-154</strain>
    </source>
</reference>
<proteinExistence type="predicted"/>
<organism evidence="2">
    <name type="scientific">viral metagenome</name>
    <dbReference type="NCBI Taxonomy" id="1070528"/>
    <lineage>
        <taxon>unclassified sequences</taxon>
        <taxon>metagenomes</taxon>
        <taxon>organismal metagenomes</taxon>
    </lineage>
</organism>
<keyword evidence="1" id="KW-1133">Transmembrane helix</keyword>
<name>A0A6C0JR57_9ZZZZ</name>
<protein>
    <submittedName>
        <fullName evidence="2">Uncharacterized protein</fullName>
    </submittedName>
</protein>
<evidence type="ECO:0000313" key="2">
    <source>
        <dbReference type="EMBL" id="QHU07381.1"/>
    </source>
</evidence>
<dbReference type="EMBL" id="MN740684">
    <property type="protein sequence ID" value="QHU07381.1"/>
    <property type="molecule type" value="Genomic_DNA"/>
</dbReference>
<keyword evidence="1" id="KW-0812">Transmembrane</keyword>
<sequence length="111" mass="13107">MIEIIILIIISFYILFNIIYTYITKFKKIITINKKKIDYTDTNFNTIQTLCIIDEKNKVYILKNNIWLLHFENLELYNNLEIGTSYEIEGTGVVNNALGFFPNIHKIVKLN</sequence>
<keyword evidence="1" id="KW-0472">Membrane</keyword>
<dbReference type="AlphaFoldDB" id="A0A6C0JR57"/>
<evidence type="ECO:0000256" key="1">
    <source>
        <dbReference type="SAM" id="Phobius"/>
    </source>
</evidence>
<accession>A0A6C0JR57</accession>